<dbReference type="InterPro" id="IPR050278">
    <property type="entry name" value="Serine_Prot_S9B/DPPIV"/>
</dbReference>
<feature type="domain" description="Peptidase S9 prolyl oligopeptidase catalytic" evidence="1">
    <location>
        <begin position="742"/>
        <end position="916"/>
    </location>
</feature>
<dbReference type="GO" id="GO:0004177">
    <property type="term" value="F:aminopeptidase activity"/>
    <property type="evidence" value="ECO:0007669"/>
    <property type="project" value="UniProtKB-KW"/>
</dbReference>
<reference evidence="2" key="1">
    <citation type="journal article" date="2015" name="Genome Announc.">
        <title>Draft Genome Sequence of Bacteroidales Strain TBC1, a Novel Isolate from a Methanogenic Wastewater Treatment System.</title>
        <authorList>
            <person name="Tourlousse D.M."/>
            <person name="Matsuura N."/>
            <person name="Sun L."/>
            <person name="Toyonaga M."/>
            <person name="Kuroda K."/>
            <person name="Ohashi A."/>
            <person name="Cruz R."/>
            <person name="Yamaguchi T."/>
            <person name="Sekiguchi Y."/>
        </authorList>
    </citation>
    <scope>NUCLEOTIDE SEQUENCE [LARGE SCALE GENOMIC DNA]</scope>
    <source>
        <strain evidence="2">TBC1</strain>
    </source>
</reference>
<dbReference type="InterPro" id="IPR011042">
    <property type="entry name" value="6-blade_b-propeller_TolB-like"/>
</dbReference>
<dbReference type="STRING" id="1678841.TBC1_12411"/>
<name>A0A0S7BUQ6_9BACT</name>
<proteinExistence type="predicted"/>
<keyword evidence="2" id="KW-0031">Aminopeptidase</keyword>
<gene>
    <name evidence="2" type="ORF">TBC1_12411</name>
</gene>
<dbReference type="AlphaFoldDB" id="A0A0S7BUQ6"/>
<keyword evidence="3" id="KW-1185">Reference proteome</keyword>
<dbReference type="Proteomes" id="UP000053091">
    <property type="component" value="Unassembled WGS sequence"/>
</dbReference>
<evidence type="ECO:0000313" key="2">
    <source>
        <dbReference type="EMBL" id="GAP44602.1"/>
    </source>
</evidence>
<keyword evidence="2" id="KW-0645">Protease</keyword>
<dbReference type="SUPFAM" id="SSF53474">
    <property type="entry name" value="alpha/beta-Hydrolases"/>
    <property type="match status" value="1"/>
</dbReference>
<dbReference type="GO" id="GO:0008236">
    <property type="term" value="F:serine-type peptidase activity"/>
    <property type="evidence" value="ECO:0007669"/>
    <property type="project" value="InterPro"/>
</dbReference>
<dbReference type="PANTHER" id="PTHR11731:SF193">
    <property type="entry name" value="DIPEPTIDYL PEPTIDASE 9"/>
    <property type="match status" value="1"/>
</dbReference>
<dbReference type="SUPFAM" id="SSF82171">
    <property type="entry name" value="DPP6 N-terminal domain-like"/>
    <property type="match status" value="1"/>
</dbReference>
<accession>A0A0S7BUQ6</accession>
<dbReference type="InterPro" id="IPR029058">
    <property type="entry name" value="AB_hydrolase_fold"/>
</dbReference>
<dbReference type="GO" id="GO:0006508">
    <property type="term" value="P:proteolysis"/>
    <property type="evidence" value="ECO:0007669"/>
    <property type="project" value="InterPro"/>
</dbReference>
<dbReference type="InterPro" id="IPR001375">
    <property type="entry name" value="Peptidase_S9_cat"/>
</dbReference>
<dbReference type="GO" id="GO:0008239">
    <property type="term" value="F:dipeptidyl-peptidase activity"/>
    <property type="evidence" value="ECO:0007669"/>
    <property type="project" value="TreeGrafter"/>
</dbReference>
<dbReference type="EMBL" id="DF968183">
    <property type="protein sequence ID" value="GAP44602.1"/>
    <property type="molecule type" value="Genomic_DNA"/>
</dbReference>
<keyword evidence="2" id="KW-0378">Hydrolase</keyword>
<dbReference type="RefSeq" id="WP_062044181.1">
    <property type="nucleotide sequence ID" value="NZ_DF968183.1"/>
</dbReference>
<evidence type="ECO:0000313" key="3">
    <source>
        <dbReference type="Proteomes" id="UP000053091"/>
    </source>
</evidence>
<dbReference type="PATRIC" id="fig|1678841.3.peg.3114"/>
<organism evidence="2">
    <name type="scientific">Lentimicrobium saccharophilum</name>
    <dbReference type="NCBI Taxonomy" id="1678841"/>
    <lineage>
        <taxon>Bacteria</taxon>
        <taxon>Pseudomonadati</taxon>
        <taxon>Bacteroidota</taxon>
        <taxon>Bacteroidia</taxon>
        <taxon>Bacteroidales</taxon>
        <taxon>Lentimicrobiaceae</taxon>
        <taxon>Lentimicrobium</taxon>
    </lineage>
</organism>
<dbReference type="Gene3D" id="3.40.50.1820">
    <property type="entry name" value="alpha/beta hydrolase"/>
    <property type="match status" value="1"/>
</dbReference>
<dbReference type="Gene3D" id="2.120.10.30">
    <property type="entry name" value="TolB, C-terminal domain"/>
    <property type="match status" value="1"/>
</dbReference>
<protein>
    <submittedName>
        <fullName evidence="2">Dipeptidyl aminopeptidase</fullName>
    </submittedName>
</protein>
<dbReference type="OrthoDB" id="9812921at2"/>
<dbReference type="PANTHER" id="PTHR11731">
    <property type="entry name" value="PROTEASE FAMILY S9B,C DIPEPTIDYL-PEPTIDASE IV-RELATED"/>
    <property type="match status" value="1"/>
</dbReference>
<evidence type="ECO:0000259" key="1">
    <source>
        <dbReference type="Pfam" id="PF00326"/>
    </source>
</evidence>
<dbReference type="Pfam" id="PF00326">
    <property type="entry name" value="Peptidase_S9"/>
    <property type="match status" value="1"/>
</dbReference>
<sequence length="941" mass="105937">MKSIIRPVLWITTLIFLPLVRIAAQDAVPLHPGVYDTWHSIDKPGISATGKLVYFEQNPQYGDGKLIIHYPSTDAYDTLKRAGGAQVSPGEDFLACRIRPFLRETRKARLDGKKKDELPKDSLLVYALNGKRYIYPGLKSFGIPAKSGKTMFALIDKPEPKEDTAVNDTLSADTVAVKKKVSPKKKKDKTETYLLKIIYPADSLIFTHEQVTQAVISETGTSIIYATYKPDSIPVSEVMFFDTEKQSERQLFSAPGHIRNLAVDAQGGQVAFMHSSDTAKTKRYSLYYFQQSIVHVADTADTRLPAGFVPGEHGKVYFSEDGSKLYFGIAPAPLPEVKDTLTDDEKATVDIWHWRDPQLQPQQLKQLDEERKRTYLTVYHPRTGKLIHLADEMVRSVNTGFKGNGKFALGFNSEPYQVEASWRGNRYRDVYLINNETGSRELLLQRISGQVSLGNSGKYIAWYSETDSLWKTMTLKDKKITSHPAGKDIAFYDEEHDVPGLPGPAGSAGWLKDDRFFVVYDRFDLWGLDPEGKNSPVCLTAGEGRRLNKRFRNLNLDREVPHIENADGSFLLSSFDFETKDAGFRKLEGAGGGSPVSLLEGPYKYSTPVKAEISQNLLWARSSFSEFPDLWLSDMTFASSVKISDANPQQKNYLWGSVEIVSWTTTAGKPQKGLLYKPAGFDPGIKYPALVYFYEKYTDQLHQYYAPKPSRSIISPTYCTSNGYVVFIPDIDYEDGYPGLSAYESVVSGTLDLIARGFIDRDRIGIQGQSWGGYQVAWLITRTNLYKAAMAGAPVSNMTSAYGGIRWESGMVRQFQYEEGQSRIGASLWDRPDLYIENSPLFRADKIETPLLIMANDADGAVPWYQGIELFTALRRLQKPCWLLNYNGDEHNLAKRGNMKDLDIRMMQFFDHYLKGKPAPEWMTKGLPAIDKGRKTGYNID</sequence>